<geneLocation type="chloroplast" evidence="10"/>
<comment type="function">
    <text evidence="6">DNA-dependent RNA polymerase catalyzes the transcription of DNA into RNA using the four ribonucleoside triphosphates as substrates.</text>
</comment>
<dbReference type="InterPro" id="IPR050254">
    <property type="entry name" value="RNA_pol_beta''_euk"/>
</dbReference>
<evidence type="ECO:0000256" key="4">
    <source>
        <dbReference type="ARBA" id="ARBA00022695"/>
    </source>
</evidence>
<keyword evidence="10" id="KW-0150">Chloroplast</keyword>
<proteinExistence type="inferred from homology"/>
<feature type="compositionally biased region" description="Basic and acidic residues" evidence="7">
    <location>
        <begin position="1358"/>
        <end position="1369"/>
    </location>
</feature>
<name>M9PKT5_EQUHY</name>
<evidence type="ECO:0000256" key="6">
    <source>
        <dbReference type="HAMAP-Rule" id="MF_01324"/>
    </source>
</evidence>
<keyword evidence="3 6" id="KW-0808">Transferase</keyword>
<dbReference type="GO" id="GO:0006351">
    <property type="term" value="P:DNA-templated transcription"/>
    <property type="evidence" value="ECO:0007669"/>
    <property type="project" value="UniProtKB-UniRule"/>
</dbReference>
<comment type="catalytic activity">
    <reaction evidence="6">
        <text>RNA(n) + a ribonucleoside 5'-triphosphate = RNA(n+1) + diphosphate</text>
        <dbReference type="Rhea" id="RHEA:21248"/>
        <dbReference type="Rhea" id="RHEA-COMP:14527"/>
        <dbReference type="Rhea" id="RHEA-COMP:17342"/>
        <dbReference type="ChEBI" id="CHEBI:33019"/>
        <dbReference type="ChEBI" id="CHEBI:61557"/>
        <dbReference type="ChEBI" id="CHEBI:140395"/>
        <dbReference type="EC" id="2.7.7.6"/>
    </reaction>
</comment>
<sequence>MADQAKLPFYNRLVDKTVIKQIISRLIAYFGVTYTTNVLDQLKTLGFQQATKASISLGIDDLVSSPSKTWLIRDAEQQGSISEQSYQAGGINAVERLRQLIETWYATSEYLKREMNPNFNISDPSNPVHMMSFSGARGSISQIHQLVGMRGLMSDPQGQIIDLPIQSNFREGLSLSEYIISCYGARKGVVDTAVRTADAGYLTRRLVEVVQHIVVRKKDCKTFKGISFSSSQNDDQSIRTISHQRLIGRVLAESVYWDQRCIAIRNQDISNELAIKLVLIPSQPLLIRSPLVCKGFAWVCQLCYGWSLHQHDLVELSEAVGIIAGQSIGEPGTQLTLRTFHTGGVFTGDIAEHIRTPISGIINFNPNLISPTRTRHGYPAWICEESLPVRVENTNEIHDLLIPSESLILIQNNHYIEAKQIIAEVRTANPPIKETVEKNVYSNLTGELHWSTIVCHLPEQKKSTIHTVLKTGHLWILSGIIHEFNNKPFYFYKDMDRIDYKKNLTGSVLLVNPLESRDDFKLAKKGLFDKDEQDCTSSIIDSKLTKRLSNFSDSIIIISKSKIKYNKRTKEIFLLVERKKACDNKVFYASFVLGIPKNHVLKHDDIFAVFDNPEYQTNVSGIIRYGTVKVNSVAAQNNIINNKTSRIWEKKYEIFRGGTFFLIPEERYIVYNSSSILISNNSIIYENTQITPTITSRIGGLVQIKKIKDTYEIRILPGTLYYLKNIRNVYKKNNALVPPHRFIFDNVQFNTWTYLQWVTPIKKKGFLFIRPVFEYVISNDFYARIPVSSLFNKQDLVNFRITQYLLYRDGERVISRRNRNIQLVQTCLIPNWKNKALKKIIHISLLKLAIKKTCRCFLQISLTEPNASFFVENTSNNLAKCVFGKKPPSNAMLFYSKNQLWINKHGTIRLVSDEKKSIVMLSTSDFYRNLLFTDSENLTSKGWSSKESRIKGALQNQYLSNELEKAFTENSNLFSRDFKNKQNHPVLFFSKSLISETQPFRGFLGNLHQLQGFFIPKLKHWIGKNSFSNNLNKSGLKDTYDISYQFLSDEIGFSYHYYSIYHGKVKIVSIFSSNWYKDEKVDSVLYKLGHFVFKDVCLFAEKRSSQSGQMIAIDKNSFIYRLSEPYLVSEGTIVHKNYGAIFREGDTLITLTYERLKSSDIIQGLPKVEQLLEARSPNSISINLERGFLGWKRSINKLIGYIGSHYISAQLSLQESGTNIVDQIQRVYRSQGVQIADKHIEIIVRQMTSKVLILEGELCNIFLPGELIELPRIQRMNRISEQFIVYKPIILGITKASLNTTSFLAEASFQETTRVLAKAAIRGRVDWLKGLKENVIVGRIIPAGTGSSEFRHKNQKVSSEHKKLSLVDKKKSKKKKVKKHATKNLEH</sequence>
<dbReference type="GO" id="GO:0009507">
    <property type="term" value="C:chloroplast"/>
    <property type="evidence" value="ECO:0007669"/>
    <property type="project" value="UniProtKB-SubCell"/>
</dbReference>
<keyword evidence="4 6" id="KW-0548">Nucleotidyltransferase</keyword>
<comment type="cofactor">
    <cofactor evidence="6">
        <name>Zn(2+)</name>
        <dbReference type="ChEBI" id="CHEBI:29105"/>
    </cofactor>
    <text evidence="6">Binds 1 Zn(2+) ion per subunit.</text>
</comment>
<feature type="region of interest" description="Disordered" evidence="7">
    <location>
        <begin position="1348"/>
        <end position="1387"/>
    </location>
</feature>
<evidence type="ECO:0000256" key="2">
    <source>
        <dbReference type="ARBA" id="ARBA00022640"/>
    </source>
</evidence>
<organism evidence="10">
    <name type="scientific">Equisetum hyemale</name>
    <name type="common">Dutch rush</name>
    <name type="synonym">Scouring-rush horsetail</name>
    <dbReference type="NCBI Taxonomy" id="3262"/>
    <lineage>
        <taxon>Eukaryota</taxon>
        <taxon>Viridiplantae</taxon>
        <taxon>Streptophyta</taxon>
        <taxon>Embryophyta</taxon>
        <taxon>Tracheophyta</taxon>
        <taxon>Polypodiopsida</taxon>
        <taxon>Equisetidae</taxon>
        <taxon>Equisetales</taxon>
        <taxon>Equisetaceae</taxon>
        <taxon>Equisetum</taxon>
    </lineage>
</organism>
<dbReference type="Pfam" id="PF04998">
    <property type="entry name" value="RNA_pol_Rpb1_5"/>
    <property type="match status" value="2"/>
</dbReference>
<dbReference type="EC" id="2.7.7.6" evidence="6"/>
<feature type="binding site" evidence="6">
    <location>
        <position position="220"/>
    </location>
    <ligand>
        <name>Zn(2+)</name>
        <dbReference type="ChEBI" id="CHEBI:29105"/>
    </ligand>
</feature>
<feature type="domain" description="RNA polymerase Rpb1" evidence="8">
    <location>
        <begin position="172"/>
        <end position="735"/>
    </location>
</feature>
<feature type="domain" description="RNA polymerase Rpb1" evidence="8">
    <location>
        <begin position="1207"/>
        <end position="1255"/>
    </location>
</feature>
<dbReference type="SUPFAM" id="SSF64484">
    <property type="entry name" value="beta and beta-prime subunits of DNA dependent RNA-polymerase"/>
    <property type="match status" value="1"/>
</dbReference>
<dbReference type="Gene3D" id="1.10.1790.20">
    <property type="match status" value="1"/>
</dbReference>
<dbReference type="GO" id="GO:0003677">
    <property type="term" value="F:DNA binding"/>
    <property type="evidence" value="ECO:0007669"/>
    <property type="project" value="UniProtKB-UniRule"/>
</dbReference>
<evidence type="ECO:0000259" key="9">
    <source>
        <dbReference type="Pfam" id="PF05000"/>
    </source>
</evidence>
<dbReference type="PANTHER" id="PTHR34995">
    <property type="entry name" value="DNA-DIRECTED RNA POLYMERASE SUBUNIT BETA"/>
    <property type="match status" value="1"/>
</dbReference>
<accession>M9PKT5</accession>
<keyword evidence="2 10" id="KW-0934">Plastid</keyword>
<dbReference type="EMBL" id="KC117177">
    <property type="protein sequence ID" value="AGC26618.1"/>
    <property type="molecule type" value="Genomic_DNA"/>
</dbReference>
<feature type="binding site" evidence="6">
    <location>
        <position position="303"/>
    </location>
    <ligand>
        <name>Zn(2+)</name>
        <dbReference type="ChEBI" id="CHEBI:29105"/>
    </ligand>
</feature>
<dbReference type="InterPro" id="IPR012756">
    <property type="entry name" value="DNA-dir_RpoC2_beta_pp"/>
</dbReference>
<evidence type="ECO:0000256" key="7">
    <source>
        <dbReference type="SAM" id="MobiDB-lite"/>
    </source>
</evidence>
<dbReference type="Gene3D" id="1.10.132.30">
    <property type="match status" value="1"/>
</dbReference>
<dbReference type="GO" id="GO:0000428">
    <property type="term" value="C:DNA-directed RNA polymerase complex"/>
    <property type="evidence" value="ECO:0007669"/>
    <property type="project" value="UniProtKB-KW"/>
</dbReference>
<evidence type="ECO:0000313" key="10">
    <source>
        <dbReference type="EMBL" id="AGC26618.1"/>
    </source>
</evidence>
<keyword evidence="6" id="KW-0479">Metal-binding</keyword>
<comment type="subcellular location">
    <subcellularLocation>
        <location evidence="6">Plastid</location>
        <location evidence="6">Chloroplast</location>
    </subcellularLocation>
</comment>
<evidence type="ECO:0000256" key="3">
    <source>
        <dbReference type="ARBA" id="ARBA00022679"/>
    </source>
</evidence>
<keyword evidence="6" id="KW-0862">Zinc</keyword>
<dbReference type="GeneID" id="14469251"/>
<feature type="binding site" evidence="6">
    <location>
        <position position="300"/>
    </location>
    <ligand>
        <name>Zn(2+)</name>
        <dbReference type="ChEBI" id="CHEBI:29105"/>
    </ligand>
</feature>
<dbReference type="InterPro" id="IPR007083">
    <property type="entry name" value="RNA_pol_Rpb1_4"/>
</dbReference>
<evidence type="ECO:0000256" key="5">
    <source>
        <dbReference type="ARBA" id="ARBA00023163"/>
    </source>
</evidence>
<dbReference type="Pfam" id="PF05000">
    <property type="entry name" value="RNA_pol_Rpb1_4"/>
    <property type="match status" value="1"/>
</dbReference>
<comment type="similarity">
    <text evidence="6">Belongs to the RNA polymerase beta' chain family. RpoC2 subfamily.</text>
</comment>
<evidence type="ECO:0000259" key="8">
    <source>
        <dbReference type="Pfam" id="PF04998"/>
    </source>
</evidence>
<evidence type="ECO:0000256" key="1">
    <source>
        <dbReference type="ARBA" id="ARBA00022478"/>
    </source>
</evidence>
<reference evidence="10" key="1">
    <citation type="journal article" date="2013" name="BMC Evol. Biol.">
        <title>Complete plastid genomes from Ophioglossum californicum, Psilotum nudum, and Equisetum hyemale reveal an ancestral land plant genome structure and resolve the position of Equisetales among monilophytes.</title>
        <authorList>
            <person name="Grewe F."/>
            <person name="Guo W."/>
            <person name="Gubbels E.A."/>
            <person name="Hansen A.K."/>
            <person name="Mower J.P."/>
        </authorList>
    </citation>
    <scope>NUCLEOTIDE SEQUENCE</scope>
</reference>
<dbReference type="RefSeq" id="YP_007374705.1">
    <property type="nucleotide sequence ID" value="NC_020146.1"/>
</dbReference>
<dbReference type="HAMAP" id="MF_01324">
    <property type="entry name" value="RNApol_bact_RpoC2"/>
    <property type="match status" value="1"/>
</dbReference>
<dbReference type="InterPro" id="IPR038120">
    <property type="entry name" value="Rpb1_funnel_sf"/>
</dbReference>
<feature type="domain" description="RNA polymerase Rpb1" evidence="9">
    <location>
        <begin position="91"/>
        <end position="170"/>
    </location>
</feature>
<dbReference type="PANTHER" id="PTHR34995:SF1">
    <property type="entry name" value="DNA-DIRECTED RNA POLYMERASE SUBUNIT BETA"/>
    <property type="match status" value="1"/>
</dbReference>
<dbReference type="InterPro" id="IPR007081">
    <property type="entry name" value="RNA_pol_Rpb1_5"/>
</dbReference>
<feature type="binding site" evidence="6">
    <location>
        <position position="293"/>
    </location>
    <ligand>
        <name>Zn(2+)</name>
        <dbReference type="ChEBI" id="CHEBI:29105"/>
    </ligand>
</feature>
<dbReference type="Gene3D" id="1.10.274.100">
    <property type="entry name" value="RNA polymerase Rpb1, domain 3"/>
    <property type="match status" value="1"/>
</dbReference>
<gene>
    <name evidence="6 10" type="primary">rpoC2</name>
</gene>
<dbReference type="NCBIfam" id="TIGR02388">
    <property type="entry name" value="rpoC2_cyan"/>
    <property type="match status" value="1"/>
</dbReference>
<dbReference type="CDD" id="cd02655">
    <property type="entry name" value="RNAP_beta'_C"/>
    <property type="match status" value="1"/>
</dbReference>
<keyword evidence="1 6" id="KW-0240">DNA-directed RNA polymerase</keyword>
<keyword evidence="5 6" id="KW-0804">Transcription</keyword>
<dbReference type="InterPro" id="IPR042102">
    <property type="entry name" value="RNA_pol_Rpb1_3_sf"/>
</dbReference>
<protein>
    <recommendedName>
        <fullName evidence="6">DNA-directed RNA polymerase subunit beta''</fullName>
        <ecNumber evidence="6">2.7.7.6</ecNumber>
    </recommendedName>
    <alternativeName>
        <fullName evidence="6">PEP</fullName>
    </alternativeName>
    <alternativeName>
        <fullName evidence="6">Plastid-encoded RNA polymerase subunit beta''</fullName>
        <shortName evidence="6">RNA polymerase subunit beta''</shortName>
    </alternativeName>
</protein>
<dbReference type="Gene3D" id="1.10.150.390">
    <property type="match status" value="1"/>
</dbReference>
<comment type="subunit">
    <text evidence="6">In plastids the minimal PEP RNA polymerase catalytic core is composed of four subunits: alpha, beta, beta', and beta''. When a (nuclear-encoded) sigma factor is associated with the core the holoenzyme is formed, which can initiate transcription.</text>
</comment>
<dbReference type="GO" id="GO:0003899">
    <property type="term" value="F:DNA-directed RNA polymerase activity"/>
    <property type="evidence" value="ECO:0007669"/>
    <property type="project" value="UniProtKB-UniRule"/>
</dbReference>
<dbReference type="GO" id="GO:0008270">
    <property type="term" value="F:zinc ion binding"/>
    <property type="evidence" value="ECO:0007669"/>
    <property type="project" value="UniProtKB-UniRule"/>
</dbReference>
<feature type="compositionally biased region" description="Basic residues" evidence="7">
    <location>
        <begin position="1370"/>
        <end position="1387"/>
    </location>
</feature>